<organism evidence="1 2">
    <name type="scientific">Szabonella alba</name>
    <dbReference type="NCBI Taxonomy" id="2804194"/>
    <lineage>
        <taxon>Bacteria</taxon>
        <taxon>Pseudomonadati</taxon>
        <taxon>Pseudomonadota</taxon>
        <taxon>Alphaproteobacteria</taxon>
        <taxon>Rhodobacterales</taxon>
        <taxon>Paracoccaceae</taxon>
        <taxon>Szabonella</taxon>
    </lineage>
</organism>
<gene>
    <name evidence="1" type="ORF">JL811_19795</name>
</gene>
<dbReference type="Proteomes" id="UP000648908">
    <property type="component" value="Unassembled WGS sequence"/>
</dbReference>
<accession>A0A8K0VCA7</accession>
<keyword evidence="2" id="KW-1185">Reference proteome</keyword>
<reference evidence="1" key="1">
    <citation type="submission" date="2021-01" db="EMBL/GenBank/DDBJ databases">
        <title>Tabrizicola alba sp. nov. a motile alkaliphilic bacterium isolated from a soda lake.</title>
        <authorList>
            <person name="Szuroczki S."/>
            <person name="Abbaszade G."/>
            <person name="Schumann P."/>
            <person name="Toth E."/>
        </authorList>
    </citation>
    <scope>NUCLEOTIDE SEQUENCE</scope>
    <source>
        <strain evidence="1">DMG-N-6</strain>
    </source>
</reference>
<evidence type="ECO:0000313" key="1">
    <source>
        <dbReference type="EMBL" id="MBL4919447.1"/>
    </source>
</evidence>
<comment type="caution">
    <text evidence="1">The sequence shown here is derived from an EMBL/GenBank/DDBJ whole genome shotgun (WGS) entry which is preliminary data.</text>
</comment>
<dbReference type="AlphaFoldDB" id="A0A8K0VCA7"/>
<sequence length="377" mass="42091">MTGPDGQEDEAELYEWPWGAGAAADRALALQWDLAHQLVDRVPVFLDTRFWIWAREAAFDDVVDEKLISFLGALRLAVQSGRAFFPVTADLIEEFSKQTPECFAQTMHLVDHLSLGVALVPVSERNAIEIEALLAQSHPAHPPVPRPVWTKAVFAFGYEDLRPKGVEISDRVLIELTERAWQAKPSEVAATYPTGVFDARGESERLAVFLKEQECLHEHEIDTYATAVRYEVAGATSMITGIAAREFRRLAGAYGKLQLAEDIEASRKFGRETGRIMSLALQQDENRRKFPSLYIQAALHAAVRYRKGQVIKPNDLFDFRHAAAALPHCKAFFTESKLRSLITSGHMRLDTLYGCKVMHTVEEATAWLGDLVIDGAG</sequence>
<dbReference type="EMBL" id="JAESVN010000037">
    <property type="protein sequence ID" value="MBL4919447.1"/>
    <property type="molecule type" value="Genomic_DNA"/>
</dbReference>
<name>A0A8K0VCA7_9RHOB</name>
<protein>
    <submittedName>
        <fullName evidence="1">Uncharacterized protein</fullName>
    </submittedName>
</protein>
<evidence type="ECO:0000313" key="2">
    <source>
        <dbReference type="Proteomes" id="UP000648908"/>
    </source>
</evidence>
<proteinExistence type="predicted"/>